<dbReference type="SUPFAM" id="SSF52540">
    <property type="entry name" value="P-loop containing nucleoside triphosphate hydrolases"/>
    <property type="match status" value="1"/>
</dbReference>
<dbReference type="Proteomes" id="UP000427906">
    <property type="component" value="Chromosome"/>
</dbReference>
<dbReference type="PROSITE" id="PS50893">
    <property type="entry name" value="ABC_TRANSPORTER_2"/>
    <property type="match status" value="1"/>
</dbReference>
<dbReference type="Gene3D" id="2.40.50.140">
    <property type="entry name" value="Nucleic acid-binding proteins"/>
    <property type="match status" value="1"/>
</dbReference>
<dbReference type="GO" id="GO:0055052">
    <property type="term" value="C:ATP-binding cassette (ABC) transporter complex, substrate-binding subunit-containing"/>
    <property type="evidence" value="ECO:0007669"/>
    <property type="project" value="TreeGrafter"/>
</dbReference>
<dbReference type="GO" id="GO:0005524">
    <property type="term" value="F:ATP binding"/>
    <property type="evidence" value="ECO:0007669"/>
    <property type="project" value="UniProtKB-KW"/>
</dbReference>
<proteinExistence type="predicted"/>
<sequence length="363" mass="39788">MGLKLENVSKVVDGETHLHQIDLVFETGSRNVLLGRTLSGKTTLLRIMAGLDRPTNGKIVIDGKDMTGVSVRKRSIAMVYQQFINYPSLSVYDNIASPLKIGGIPKKEIDRRVRETAEMLHLEGMLDRIPAELSGGQQQRTAIARALVKEAQLLLLDEPLVNLDYKLREELRVELQDIFRKRSAIVVYTTTEPSEALMLGGNVVVLDEGQVMQTGATAMVYQRPETLRAAEVFSDPPINALDSAVTEDGAVMGDNIPVPLTGHMADLASGSYRFAFRSNHLWLSSQTEEDLAITGTVELSEINGSETFVYVHHGKSAFVVQQYGVHPFSMGNEITVYINPKHLFVYDTAGRLVAAPPAAGPSA</sequence>
<evidence type="ECO:0000256" key="1">
    <source>
        <dbReference type="ARBA" id="ARBA00022448"/>
    </source>
</evidence>
<dbReference type="AlphaFoldDB" id="A0A5K7Z096"/>
<dbReference type="Gene3D" id="3.40.50.300">
    <property type="entry name" value="P-loop containing nucleotide triphosphate hydrolases"/>
    <property type="match status" value="1"/>
</dbReference>
<name>A0A5K7Z096_9BACT</name>
<dbReference type="InterPro" id="IPR013611">
    <property type="entry name" value="Transp-assoc_OB_typ2"/>
</dbReference>
<dbReference type="Gene3D" id="2.40.50.100">
    <property type="match status" value="1"/>
</dbReference>
<dbReference type="InterPro" id="IPR015853">
    <property type="entry name" value="ABC_transpr_FbpC"/>
</dbReference>
<evidence type="ECO:0000313" key="7">
    <source>
        <dbReference type="EMBL" id="BBO70257.1"/>
    </source>
</evidence>
<dbReference type="KEGG" id="dalk:DSCA_41870"/>
<evidence type="ECO:0000256" key="5">
    <source>
        <dbReference type="ARBA" id="ARBA00023136"/>
    </source>
</evidence>
<evidence type="ECO:0000313" key="8">
    <source>
        <dbReference type="Proteomes" id="UP000427906"/>
    </source>
</evidence>
<reference evidence="7 8" key="1">
    <citation type="submission" date="2019-11" db="EMBL/GenBank/DDBJ databases">
        <title>Comparative genomics of hydrocarbon-degrading Desulfosarcina strains.</title>
        <authorList>
            <person name="Watanabe M."/>
            <person name="Kojima H."/>
            <person name="Fukui M."/>
        </authorList>
    </citation>
    <scope>NUCLEOTIDE SEQUENCE [LARGE SCALE GENOMIC DNA]</scope>
    <source>
        <strain evidence="7 8">PL12</strain>
    </source>
</reference>
<dbReference type="InterPro" id="IPR003593">
    <property type="entry name" value="AAA+_ATPase"/>
</dbReference>
<dbReference type="OrthoDB" id="9809450at2"/>
<organism evidence="7 8">
    <name type="scientific">Desulfosarcina alkanivorans</name>
    <dbReference type="NCBI Taxonomy" id="571177"/>
    <lineage>
        <taxon>Bacteria</taxon>
        <taxon>Pseudomonadati</taxon>
        <taxon>Thermodesulfobacteriota</taxon>
        <taxon>Desulfobacteria</taxon>
        <taxon>Desulfobacterales</taxon>
        <taxon>Desulfosarcinaceae</taxon>
        <taxon>Desulfosarcina</taxon>
    </lineage>
</organism>
<dbReference type="InterPro" id="IPR027417">
    <property type="entry name" value="P-loop_NTPase"/>
</dbReference>
<dbReference type="RefSeq" id="WP_155318217.1">
    <property type="nucleotide sequence ID" value="NZ_AP021874.1"/>
</dbReference>
<evidence type="ECO:0000256" key="2">
    <source>
        <dbReference type="ARBA" id="ARBA00022475"/>
    </source>
</evidence>
<protein>
    <submittedName>
        <fullName evidence="7">ABC transporter ATP-binding protein</fullName>
    </submittedName>
</protein>
<dbReference type="InterPro" id="IPR003439">
    <property type="entry name" value="ABC_transporter-like_ATP-bd"/>
</dbReference>
<dbReference type="Pfam" id="PF00005">
    <property type="entry name" value="ABC_tran"/>
    <property type="match status" value="1"/>
</dbReference>
<dbReference type="PANTHER" id="PTHR43875:SF1">
    <property type="entry name" value="OSMOPROTECTIVE COMPOUNDS UPTAKE ATP-BINDING PROTEIN GGTA"/>
    <property type="match status" value="1"/>
</dbReference>
<keyword evidence="5" id="KW-0472">Membrane</keyword>
<keyword evidence="3" id="KW-0547">Nucleotide-binding</keyword>
<dbReference type="InterPro" id="IPR008995">
    <property type="entry name" value="Mo/tungstate-bd_C_term_dom"/>
</dbReference>
<feature type="domain" description="ABC transporter" evidence="6">
    <location>
        <begin position="3"/>
        <end position="233"/>
    </location>
</feature>
<dbReference type="GO" id="GO:0016887">
    <property type="term" value="F:ATP hydrolysis activity"/>
    <property type="evidence" value="ECO:0007669"/>
    <property type="project" value="InterPro"/>
</dbReference>
<dbReference type="FunFam" id="3.40.50.300:FF:000042">
    <property type="entry name" value="Maltose/maltodextrin ABC transporter, ATP-binding protein"/>
    <property type="match status" value="1"/>
</dbReference>
<dbReference type="PANTHER" id="PTHR43875">
    <property type="entry name" value="MALTODEXTRIN IMPORT ATP-BINDING PROTEIN MSMX"/>
    <property type="match status" value="1"/>
</dbReference>
<dbReference type="InterPro" id="IPR047641">
    <property type="entry name" value="ABC_transpr_MalK/UgpC-like"/>
</dbReference>
<keyword evidence="4 7" id="KW-0067">ATP-binding</keyword>
<keyword evidence="2" id="KW-1003">Cell membrane</keyword>
<keyword evidence="1" id="KW-0813">Transport</keyword>
<dbReference type="EMBL" id="AP021874">
    <property type="protein sequence ID" value="BBO70257.1"/>
    <property type="molecule type" value="Genomic_DNA"/>
</dbReference>
<gene>
    <name evidence="7" type="ORF">DSCA_41870</name>
</gene>
<dbReference type="InterPro" id="IPR012340">
    <property type="entry name" value="NA-bd_OB-fold"/>
</dbReference>
<dbReference type="SMART" id="SM00382">
    <property type="entry name" value="AAA"/>
    <property type="match status" value="1"/>
</dbReference>
<evidence type="ECO:0000259" key="6">
    <source>
        <dbReference type="PROSITE" id="PS50893"/>
    </source>
</evidence>
<dbReference type="SUPFAM" id="SSF50331">
    <property type="entry name" value="MOP-like"/>
    <property type="match status" value="1"/>
</dbReference>
<dbReference type="Pfam" id="PF08402">
    <property type="entry name" value="TOBE_2"/>
    <property type="match status" value="1"/>
</dbReference>
<dbReference type="CDD" id="cd03259">
    <property type="entry name" value="ABC_Carb_Solutes_like"/>
    <property type="match status" value="1"/>
</dbReference>
<dbReference type="GO" id="GO:0015408">
    <property type="term" value="F:ABC-type ferric iron transporter activity"/>
    <property type="evidence" value="ECO:0007669"/>
    <property type="project" value="InterPro"/>
</dbReference>
<keyword evidence="8" id="KW-1185">Reference proteome</keyword>
<evidence type="ECO:0000256" key="3">
    <source>
        <dbReference type="ARBA" id="ARBA00022741"/>
    </source>
</evidence>
<evidence type="ECO:0000256" key="4">
    <source>
        <dbReference type="ARBA" id="ARBA00022840"/>
    </source>
</evidence>
<accession>A0A5K7Z096</accession>